<dbReference type="eggNOG" id="ENOG502S1AC">
    <property type="taxonomic scope" value="Eukaryota"/>
</dbReference>
<dbReference type="STRING" id="296587.C1FDA0"/>
<dbReference type="EMBL" id="CP001574">
    <property type="protein sequence ID" value="ACO68750.1"/>
    <property type="molecule type" value="Genomic_DNA"/>
</dbReference>
<sequence>MSYTTGHYMKAVPFRPKRNACLKPDGGHISATQPAAIKLRCESGASCSSSHFAAMEVQLVLCRRHVKKSSDGASIVLGPQPDTEEEGSALDFPEEYVRAVPSRRPDIFPDLKEPKQPMPNPMPADPEMPDEEEEEEERKKSPGEPGTDPDEDEDNPKPAKKDDEEDA</sequence>
<dbReference type="PANTHER" id="PTHR35713">
    <property type="entry name" value="ARGININE/SERINE-RICH-LIKE SPLICING FACTOR"/>
    <property type="match status" value="1"/>
</dbReference>
<organism evidence="2 3">
    <name type="scientific">Micromonas commoda (strain RCC299 / NOUM17 / CCMP2709)</name>
    <name type="common">Picoplanktonic green alga</name>
    <dbReference type="NCBI Taxonomy" id="296587"/>
    <lineage>
        <taxon>Eukaryota</taxon>
        <taxon>Viridiplantae</taxon>
        <taxon>Chlorophyta</taxon>
        <taxon>Mamiellophyceae</taxon>
        <taxon>Mamiellales</taxon>
        <taxon>Mamiellaceae</taxon>
        <taxon>Micromonas</taxon>
    </lineage>
</organism>
<name>C1FDA0_MICCC</name>
<dbReference type="OrthoDB" id="498786at2759"/>
<evidence type="ECO:0000313" key="3">
    <source>
        <dbReference type="Proteomes" id="UP000002009"/>
    </source>
</evidence>
<proteinExistence type="predicted"/>
<protein>
    <submittedName>
        <fullName evidence="2">Uncharacterized protein</fullName>
    </submittedName>
</protein>
<feature type="region of interest" description="Disordered" evidence="1">
    <location>
        <begin position="70"/>
        <end position="167"/>
    </location>
</feature>
<accession>C1FDA0</accession>
<evidence type="ECO:0000313" key="2">
    <source>
        <dbReference type="EMBL" id="ACO68750.1"/>
    </source>
</evidence>
<gene>
    <name evidence="2" type="ORF">MICPUN_54956</name>
</gene>
<keyword evidence="3" id="KW-1185">Reference proteome</keyword>
<feature type="compositionally biased region" description="Basic and acidic residues" evidence="1">
    <location>
        <begin position="103"/>
        <end position="115"/>
    </location>
</feature>
<dbReference type="OMA" id="WETPERA"/>
<feature type="compositionally biased region" description="Pro residues" evidence="1">
    <location>
        <begin position="116"/>
        <end position="126"/>
    </location>
</feature>
<dbReference type="RefSeq" id="XP_002507492.1">
    <property type="nucleotide sequence ID" value="XM_002507446.1"/>
</dbReference>
<dbReference type="KEGG" id="mis:MICPUN_54956"/>
<dbReference type="PANTHER" id="PTHR35713:SF1">
    <property type="entry name" value="ARGININE_SERINE-RICH-LIKE SPLICING FACTOR"/>
    <property type="match status" value="1"/>
</dbReference>
<evidence type="ECO:0000256" key="1">
    <source>
        <dbReference type="SAM" id="MobiDB-lite"/>
    </source>
</evidence>
<dbReference type="AlphaFoldDB" id="C1FDA0"/>
<feature type="compositionally biased region" description="Basic and acidic residues" evidence="1">
    <location>
        <begin position="155"/>
        <end position="167"/>
    </location>
</feature>
<dbReference type="Proteomes" id="UP000002009">
    <property type="component" value="Chromosome 1"/>
</dbReference>
<feature type="compositionally biased region" description="Acidic residues" evidence="1">
    <location>
        <begin position="82"/>
        <end position="94"/>
    </location>
</feature>
<reference evidence="2 3" key="1">
    <citation type="journal article" date="2009" name="Science">
        <title>Green evolution and dynamic adaptations revealed by genomes of the marine picoeukaryotes Micromonas.</title>
        <authorList>
            <person name="Worden A.Z."/>
            <person name="Lee J.H."/>
            <person name="Mock T."/>
            <person name="Rouze P."/>
            <person name="Simmons M.P."/>
            <person name="Aerts A.L."/>
            <person name="Allen A.E."/>
            <person name="Cuvelier M.L."/>
            <person name="Derelle E."/>
            <person name="Everett M.V."/>
            <person name="Foulon E."/>
            <person name="Grimwood J."/>
            <person name="Gundlach H."/>
            <person name="Henrissat B."/>
            <person name="Napoli C."/>
            <person name="McDonald S.M."/>
            <person name="Parker M.S."/>
            <person name="Rombauts S."/>
            <person name="Salamov A."/>
            <person name="Von Dassow P."/>
            <person name="Badger J.H."/>
            <person name="Coutinho P.M."/>
            <person name="Demir E."/>
            <person name="Dubchak I."/>
            <person name="Gentemann C."/>
            <person name="Eikrem W."/>
            <person name="Gready J.E."/>
            <person name="John U."/>
            <person name="Lanier W."/>
            <person name="Lindquist E.A."/>
            <person name="Lucas S."/>
            <person name="Mayer K.F."/>
            <person name="Moreau H."/>
            <person name="Not F."/>
            <person name="Otillar R."/>
            <person name="Panaud O."/>
            <person name="Pangilinan J."/>
            <person name="Paulsen I."/>
            <person name="Piegu B."/>
            <person name="Poliakov A."/>
            <person name="Robbens S."/>
            <person name="Schmutz J."/>
            <person name="Toulza E."/>
            <person name="Wyss T."/>
            <person name="Zelensky A."/>
            <person name="Zhou K."/>
            <person name="Armbrust E.V."/>
            <person name="Bhattacharya D."/>
            <person name="Goodenough U.W."/>
            <person name="Van de Peer Y."/>
            <person name="Grigoriev I.V."/>
        </authorList>
    </citation>
    <scope>NUCLEOTIDE SEQUENCE [LARGE SCALE GENOMIC DNA]</scope>
    <source>
        <strain evidence="3">RCC299 / NOUM17</strain>
    </source>
</reference>
<dbReference type="InParanoid" id="C1FDA0"/>
<feature type="compositionally biased region" description="Acidic residues" evidence="1">
    <location>
        <begin position="127"/>
        <end position="136"/>
    </location>
</feature>
<dbReference type="GeneID" id="8250033"/>